<comment type="caution">
    <text evidence="1">The sequence shown here is derived from an EMBL/GenBank/DDBJ whole genome shotgun (WGS) entry which is preliminary data.</text>
</comment>
<gene>
    <name evidence="1" type="ORF">AK812_SmicGene30457</name>
</gene>
<keyword evidence="2" id="KW-1185">Reference proteome</keyword>
<sequence length="323" mass="35896">MLKQLLDLWYVRLEVVAETEESRQQARTILILDQAGRIPYLQYNRQAEQLEIKTDRDPLELKAALESIKELQVLLPCTTLHFHAARKLSSQIRGEIVPMMLEVGMRTPEADRAWNLLARLCHSGACRAVAMSMRRERMGRSALAKQVQQTVEGLSGPCNSAIGATIAAPMRIDHLLRTLLPDPSAPYARGHDDAVWQCLRELLGEPDDQDPDVAAARRLALQPARLAPSVDSGSMCGARRSCRVRGCMGRRSACIAAAGAQVERNVHVAVMNIDDALRRDVCRLTGPALSFGKVRDTKRRNALPVAMPRRSVPDQVHHVEDLQ</sequence>
<evidence type="ECO:0000313" key="1">
    <source>
        <dbReference type="EMBL" id="OLP88232.1"/>
    </source>
</evidence>
<accession>A0A1Q9CZ83</accession>
<evidence type="ECO:0000313" key="2">
    <source>
        <dbReference type="Proteomes" id="UP000186817"/>
    </source>
</evidence>
<proteinExistence type="predicted"/>
<protein>
    <submittedName>
        <fullName evidence="1">Uncharacterized protein</fullName>
    </submittedName>
</protein>
<organism evidence="1 2">
    <name type="scientific">Symbiodinium microadriaticum</name>
    <name type="common">Dinoflagellate</name>
    <name type="synonym">Zooxanthella microadriatica</name>
    <dbReference type="NCBI Taxonomy" id="2951"/>
    <lineage>
        <taxon>Eukaryota</taxon>
        <taxon>Sar</taxon>
        <taxon>Alveolata</taxon>
        <taxon>Dinophyceae</taxon>
        <taxon>Suessiales</taxon>
        <taxon>Symbiodiniaceae</taxon>
        <taxon>Symbiodinium</taxon>
    </lineage>
</organism>
<name>A0A1Q9CZ83_SYMMI</name>
<reference evidence="1 2" key="1">
    <citation type="submission" date="2016-02" db="EMBL/GenBank/DDBJ databases">
        <title>Genome analysis of coral dinoflagellate symbionts highlights evolutionary adaptations to a symbiotic lifestyle.</title>
        <authorList>
            <person name="Aranda M."/>
            <person name="Li Y."/>
            <person name="Liew Y.J."/>
            <person name="Baumgarten S."/>
            <person name="Simakov O."/>
            <person name="Wilson M."/>
            <person name="Piel J."/>
            <person name="Ashoor H."/>
            <person name="Bougouffa S."/>
            <person name="Bajic V.B."/>
            <person name="Ryu T."/>
            <person name="Ravasi T."/>
            <person name="Bayer T."/>
            <person name="Micklem G."/>
            <person name="Kim H."/>
            <person name="Bhak J."/>
            <person name="Lajeunesse T.C."/>
            <person name="Voolstra C.R."/>
        </authorList>
    </citation>
    <scope>NUCLEOTIDE SEQUENCE [LARGE SCALE GENOMIC DNA]</scope>
    <source>
        <strain evidence="1 2">CCMP2467</strain>
    </source>
</reference>
<dbReference type="OrthoDB" id="436513at2759"/>
<dbReference type="Proteomes" id="UP000186817">
    <property type="component" value="Unassembled WGS sequence"/>
</dbReference>
<dbReference type="EMBL" id="LSRX01000824">
    <property type="protein sequence ID" value="OLP88232.1"/>
    <property type="molecule type" value="Genomic_DNA"/>
</dbReference>
<dbReference type="AlphaFoldDB" id="A0A1Q9CZ83"/>